<keyword evidence="2" id="KW-1185">Reference proteome</keyword>
<dbReference type="KEGG" id="naer:MJ1_0359"/>
<dbReference type="RefSeq" id="WP_258393549.1">
    <property type="nucleotide sequence ID" value="NZ_AP019769.1"/>
</dbReference>
<evidence type="ECO:0000313" key="1">
    <source>
        <dbReference type="EMBL" id="BBL45523.1"/>
    </source>
</evidence>
<protein>
    <submittedName>
        <fullName evidence="1">Uncharacterized protein</fullName>
    </submittedName>
</protein>
<gene>
    <name evidence="1" type="ORF">MJ1_0359</name>
</gene>
<dbReference type="Proteomes" id="UP001055553">
    <property type="component" value="Chromosome"/>
</dbReference>
<proteinExistence type="predicted"/>
<organism evidence="1 2">
    <name type="scientific">Nanobdella aerobiophila</name>
    <dbReference type="NCBI Taxonomy" id="2586965"/>
    <lineage>
        <taxon>Archaea</taxon>
        <taxon>Nanobdellota</taxon>
        <taxon>Nanobdellia</taxon>
        <taxon>Nanobdellales</taxon>
        <taxon>Nanobdellaceae</taxon>
        <taxon>Nanobdella</taxon>
    </lineage>
</organism>
<reference evidence="2" key="1">
    <citation type="journal article" date="2022" name="Int. J. Syst. Evol. Microbiol.">
        <title>Nanobdella aerobiophila gen. nov., sp. nov., a thermoacidophilic, obligate ectosymbiotic archaeon, and proposal of Nanobdellaceae fam. nov., Nanobdellales ord. nov. and Nanobdellia class. nov.</title>
        <authorList>
            <person name="Kato S."/>
            <person name="Ogasawara A."/>
            <person name="Itoh T."/>
            <person name="Sakai H.D."/>
            <person name="Shimizu M."/>
            <person name="Yuki M."/>
            <person name="Kaneko M."/>
            <person name="Takashina T."/>
            <person name="Ohkuma M."/>
        </authorList>
    </citation>
    <scope>NUCLEOTIDE SEQUENCE [LARGE SCALE GENOMIC DNA]</scope>
    <source>
        <strain evidence="2">MJ1</strain>
    </source>
</reference>
<name>A0A915SCM7_9ARCH</name>
<dbReference type="GeneID" id="74568307"/>
<accession>A0A915SCM7</accession>
<dbReference type="AlphaFoldDB" id="A0A915SCM7"/>
<evidence type="ECO:0000313" key="2">
    <source>
        <dbReference type="Proteomes" id="UP001055553"/>
    </source>
</evidence>
<sequence length="141" mass="16373">MINFYFSIYYIIATRIVTISSKINFNNSTNNLNINNGIYLPAFCKDINQFSEICLVEYIRGVDIIVIRLQTGSKYLNLTLESLLYEPVRSTAIGLLIADTNLEKRERIYTTSLKFIKLEYPIIYEFYKLNNNKKSSSIISN</sequence>
<dbReference type="EMBL" id="AP019769">
    <property type="protein sequence ID" value="BBL45523.1"/>
    <property type="molecule type" value="Genomic_DNA"/>
</dbReference>